<dbReference type="EC" id="4.6.1.16" evidence="4"/>
<reference evidence="8 9" key="1">
    <citation type="journal article" date="2024" name="Commun. Biol.">
        <title>Comparative genomic analysis of thermophilic fungi reveals convergent evolutionary adaptations and gene losses.</title>
        <authorList>
            <person name="Steindorff A.S."/>
            <person name="Aguilar-Pontes M.V."/>
            <person name="Robinson A.J."/>
            <person name="Andreopoulos B."/>
            <person name="LaButti K."/>
            <person name="Kuo A."/>
            <person name="Mondo S."/>
            <person name="Riley R."/>
            <person name="Otillar R."/>
            <person name="Haridas S."/>
            <person name="Lipzen A."/>
            <person name="Grimwood J."/>
            <person name="Schmutz J."/>
            <person name="Clum A."/>
            <person name="Reid I.D."/>
            <person name="Moisan M.C."/>
            <person name="Butler G."/>
            <person name="Nguyen T.T.M."/>
            <person name="Dewar K."/>
            <person name="Conant G."/>
            <person name="Drula E."/>
            <person name="Henrissat B."/>
            <person name="Hansel C."/>
            <person name="Singer S."/>
            <person name="Hutchinson M.I."/>
            <person name="de Vries R.P."/>
            <person name="Natvig D.O."/>
            <person name="Powell A.J."/>
            <person name="Tsang A."/>
            <person name="Grigoriev I.V."/>
        </authorList>
    </citation>
    <scope>NUCLEOTIDE SEQUENCE [LARGE SCALE GENOMIC DNA]</scope>
    <source>
        <strain evidence="8 9">CBS 494.80</strain>
    </source>
</reference>
<dbReference type="InterPro" id="IPR016690">
    <property type="entry name" value="TSEN34"/>
</dbReference>
<feature type="compositionally biased region" description="Low complexity" evidence="5">
    <location>
        <begin position="186"/>
        <end position="213"/>
    </location>
</feature>
<evidence type="ECO:0000256" key="5">
    <source>
        <dbReference type="SAM" id="MobiDB-lite"/>
    </source>
</evidence>
<feature type="compositionally biased region" description="Low complexity" evidence="5">
    <location>
        <begin position="150"/>
        <end position="168"/>
    </location>
</feature>
<evidence type="ECO:0000313" key="9">
    <source>
        <dbReference type="Proteomes" id="UP001595075"/>
    </source>
</evidence>
<dbReference type="Gene3D" id="3.40.1350.10">
    <property type="match status" value="1"/>
</dbReference>
<proteinExistence type="inferred from homology"/>
<comment type="function">
    <text evidence="4">Constitutes one of the two catalytic subunit of the tRNA-splicing endonuclease complex, a complex responsible for identification and cleavage of the splice sites in pre-tRNA. It cleaves pre-tRNA at the 5'- and 3'-splice sites to release the intron. The products are an intron and two tRNA half-molecules bearing 2',3'-cyclic phosphate and 5'-OH termini. There are no conserved sequences at the splice sites, but the intron is invariably located at the same site in the gene, placing the splice sites an invariant distance from the constant structural features of the tRNA body.</text>
</comment>
<comment type="similarity">
    <text evidence="1 4">Belongs to the tRNA-intron endonuclease family.</text>
</comment>
<feature type="domain" description="TSEN34 N-terminal" evidence="7">
    <location>
        <begin position="12"/>
        <end position="81"/>
    </location>
</feature>
<evidence type="ECO:0000259" key="7">
    <source>
        <dbReference type="Pfam" id="PF26577"/>
    </source>
</evidence>
<evidence type="ECO:0000256" key="1">
    <source>
        <dbReference type="ARBA" id="ARBA00008078"/>
    </source>
</evidence>
<evidence type="ECO:0000256" key="2">
    <source>
        <dbReference type="ARBA" id="ARBA00022694"/>
    </source>
</evidence>
<organism evidence="8 9">
    <name type="scientific">Oculimacula yallundae</name>
    <dbReference type="NCBI Taxonomy" id="86028"/>
    <lineage>
        <taxon>Eukaryota</taxon>
        <taxon>Fungi</taxon>
        <taxon>Dikarya</taxon>
        <taxon>Ascomycota</taxon>
        <taxon>Pezizomycotina</taxon>
        <taxon>Leotiomycetes</taxon>
        <taxon>Helotiales</taxon>
        <taxon>Ploettnerulaceae</taxon>
        <taxon>Oculimacula</taxon>
    </lineage>
</organism>
<dbReference type="InterPro" id="IPR011856">
    <property type="entry name" value="tRNA_endonuc-like_dom_sf"/>
</dbReference>
<dbReference type="Pfam" id="PF26577">
    <property type="entry name" value="TSEN34_N"/>
    <property type="match status" value="1"/>
</dbReference>
<name>A0ABR4CKN5_9HELO</name>
<dbReference type="SUPFAM" id="SSF53032">
    <property type="entry name" value="tRNA-intron endonuclease catalytic domain-like"/>
    <property type="match status" value="1"/>
</dbReference>
<dbReference type="Pfam" id="PF01974">
    <property type="entry name" value="tRNA_int_endo"/>
    <property type="match status" value="1"/>
</dbReference>
<keyword evidence="3 4" id="KW-0456">Lyase</keyword>
<feature type="region of interest" description="Disordered" evidence="5">
    <location>
        <begin position="150"/>
        <end position="218"/>
    </location>
</feature>
<dbReference type="CDD" id="cd22363">
    <property type="entry name" value="tRNA-intron_lyase_C"/>
    <property type="match status" value="1"/>
</dbReference>
<evidence type="ECO:0000313" key="8">
    <source>
        <dbReference type="EMBL" id="KAL2070345.1"/>
    </source>
</evidence>
<dbReference type="InterPro" id="IPR006677">
    <property type="entry name" value="tRNA_intron_Endonuc_cat-like"/>
</dbReference>
<dbReference type="PANTHER" id="PTHR13070:SF0">
    <property type="entry name" value="TRNA-SPLICING ENDONUCLEASE SUBUNIT SEN34"/>
    <property type="match status" value="1"/>
</dbReference>
<protein>
    <recommendedName>
        <fullName evidence="4">tRNA-splicing endonuclease subunit Sen34</fullName>
        <ecNumber evidence="4">4.6.1.16</ecNumber>
    </recommendedName>
</protein>
<feature type="domain" description="tRNA intron endonuclease catalytic" evidence="6">
    <location>
        <begin position="221"/>
        <end position="298"/>
    </location>
</feature>
<dbReference type="InterPro" id="IPR059049">
    <property type="entry name" value="TSEN34_N"/>
</dbReference>
<evidence type="ECO:0000256" key="3">
    <source>
        <dbReference type="ARBA" id="ARBA00023239"/>
    </source>
</evidence>
<dbReference type="EMBL" id="JAZHXI010000006">
    <property type="protein sequence ID" value="KAL2070345.1"/>
    <property type="molecule type" value="Genomic_DNA"/>
</dbReference>
<keyword evidence="2 4" id="KW-0819">tRNA processing</keyword>
<evidence type="ECO:0000259" key="6">
    <source>
        <dbReference type="Pfam" id="PF01974"/>
    </source>
</evidence>
<keyword evidence="9" id="KW-1185">Reference proteome</keyword>
<accession>A0ABR4CKN5</accession>
<comment type="caution">
    <text evidence="8">The sequence shown here is derived from an EMBL/GenBank/DDBJ whole genome shotgun (WGS) entry which is preliminary data.</text>
</comment>
<evidence type="ECO:0000256" key="4">
    <source>
        <dbReference type="PIRNR" id="PIRNR017250"/>
    </source>
</evidence>
<dbReference type="PANTHER" id="PTHR13070">
    <property type="entry name" value="TRNA-SPLICING ENDONUCLEASE SUBUNIT SEN34-RELATED"/>
    <property type="match status" value="1"/>
</dbReference>
<sequence>MAWSSDFVTEPVPISLISGRYLLFDVNVVTYLRRNYHICGSLIGSLPQSPQQNAFFGLPMQLMPEEAKLLVEKEVAYIIDDKAWHKQTLFTTLQGADKQAYIESLRSTGLNARKAALSEAKKKTEIGLARYAAKKAQELAIAGNKVAPQSKSVDVSNDASSVADDSTSLFEDDSNKSKRSSNTIKSSTAPTTAFAVTPTTSSPTSSMPQNPSQQPDPPVSSSYALFAYLHSRDYYLMPGLRFGCNYNVYPGDPLRFHSHFLATSYDYEQDIPMFDIIGGGRLGTAVKKGFLIGGEDPEAEGTTTGGDKVRTFCIEWGGM</sequence>
<dbReference type="InterPro" id="IPR036167">
    <property type="entry name" value="tRNA_intron_Endo_cat-like_sf"/>
</dbReference>
<dbReference type="Proteomes" id="UP001595075">
    <property type="component" value="Unassembled WGS sequence"/>
</dbReference>
<dbReference type="PIRSF" id="PIRSF017250">
    <property type="entry name" value="tRNA_splic_SEN34"/>
    <property type="match status" value="1"/>
</dbReference>
<gene>
    <name evidence="8" type="ORF">VTL71DRAFT_13371</name>
</gene>